<dbReference type="Proteomes" id="UP000006868">
    <property type="component" value="Plasmid pSC2"/>
</dbReference>
<evidence type="ECO:0000313" key="2">
    <source>
        <dbReference type="Proteomes" id="UP000006868"/>
    </source>
</evidence>
<dbReference type="EMBL" id="CP002214">
    <property type="protein sequence ID" value="ADO59432.1"/>
    <property type="molecule type" value="Genomic_DNA"/>
</dbReference>
<gene>
    <name evidence="1" type="ORF">PPSC2_27900</name>
</gene>
<keyword evidence="1" id="KW-0614">Plasmid</keyword>
<dbReference type="AlphaFoldDB" id="E3EKA5"/>
<reference evidence="1 2" key="1">
    <citation type="journal article" date="2011" name="J. Bacteriol.">
        <title>Complete genome sequence of Paenibacillus polymyxa SC2, a strain of plant growth-promoting Rhizobacterium with broad-spectrum antimicrobial activity.</title>
        <authorList>
            <person name="Ma M."/>
            <person name="Wang C."/>
            <person name="Ding Y."/>
            <person name="Li L."/>
            <person name="Shen D."/>
            <person name="Jiang X."/>
            <person name="Guan D."/>
            <person name="Cao F."/>
            <person name="Chen H."/>
            <person name="Feng R."/>
            <person name="Wang X."/>
            <person name="Ge Y."/>
            <person name="Yao L."/>
            <person name="Bing X."/>
            <person name="Yang X."/>
            <person name="Li J."/>
            <person name="Du B."/>
        </authorList>
    </citation>
    <scope>NUCLEOTIDE SEQUENCE [LARGE SCALE GENOMIC DNA]</scope>
    <source>
        <strain evidence="1 2">SC2</strain>
        <plasmid evidence="2">pSC2</plasmid>
    </source>
</reference>
<dbReference type="PATRIC" id="fig|886882.15.peg.5912"/>
<sequence length="263" mass="31226">MTKPYANKYILGSAPKHIAKEDVLQYFFYAFELSWSMPMFIDHKDKIMSYFTQEIEKELLSFEDLSIEQTWWLCVFIAMREINKYYSSEFAVQTLNQLIRRIQHLEEGSLCRYANIFQAIMLEEHPEVLAIRPLELHALNNIFAESDRLLEFFIVNKTRIIAMLKRHLIQQDLNHVYLNSVLMNDRRVLRKFSNIWNSFYELFIHFFIAVYDYKLSPMHMGKEELKNAIGDLVLIFLVNGVSNKGKIDELHDELSLIIQNVAE</sequence>
<geneLocation type="plasmid" evidence="1 2">
    <name>pSC2</name>
</geneLocation>
<dbReference type="RefSeq" id="WP_013385846.1">
    <property type="nucleotide sequence ID" value="NC_014628.2"/>
</dbReference>
<dbReference type="KEGG" id="ppm:PPSC2_27900"/>
<dbReference type="HOGENOM" id="CLU_1057054_0_0_9"/>
<name>E3EKA5_PAEPS</name>
<accession>E3EKA5</accession>
<proteinExistence type="predicted"/>
<organism evidence="1 2">
    <name type="scientific">Paenibacillus polymyxa (strain SC2)</name>
    <name type="common">Bacillus polymyxa</name>
    <dbReference type="NCBI Taxonomy" id="886882"/>
    <lineage>
        <taxon>Bacteria</taxon>
        <taxon>Bacillati</taxon>
        <taxon>Bacillota</taxon>
        <taxon>Bacilli</taxon>
        <taxon>Bacillales</taxon>
        <taxon>Paenibacillaceae</taxon>
        <taxon>Paenibacillus</taxon>
    </lineage>
</organism>
<dbReference type="OrthoDB" id="9810452at2"/>
<evidence type="ECO:0000313" key="1">
    <source>
        <dbReference type="EMBL" id="ADO59432.1"/>
    </source>
</evidence>
<protein>
    <submittedName>
        <fullName evidence="1">Uncharacterized protein</fullName>
    </submittedName>
</protein>